<evidence type="ECO:0000313" key="3">
    <source>
        <dbReference type="Proteomes" id="UP001628874"/>
    </source>
</evidence>
<gene>
    <name evidence="2" type="ORF">AB0759_10145</name>
</gene>
<organism evidence="2 3">
    <name type="scientific">Scytonema tolypothrichoides VB-61278_2</name>
    <dbReference type="NCBI Taxonomy" id="3232314"/>
    <lineage>
        <taxon>Bacteria</taxon>
        <taxon>Bacillati</taxon>
        <taxon>Cyanobacteriota</taxon>
        <taxon>Cyanophyceae</taxon>
        <taxon>Nostocales</taxon>
        <taxon>Scytonemataceae</taxon>
        <taxon>Scytonema</taxon>
    </lineage>
</organism>
<reference evidence="2 3" key="1">
    <citation type="submission" date="2024-07" db="EMBL/GenBank/DDBJ databases">
        <authorList>
            <person name="Tripathy S."/>
        </authorList>
    </citation>
    <scope>NUCLEOTIDE SEQUENCE [LARGE SCALE GENOMIC DNA]</scope>
    <source>
        <strain evidence="2 3">VB-61278_2</strain>
    </source>
</reference>
<dbReference type="Pfam" id="PF03364">
    <property type="entry name" value="Polyketide_cyc"/>
    <property type="match status" value="1"/>
</dbReference>
<dbReference type="PANTHER" id="PTHR34060">
    <property type="entry name" value="POLYKETIDE CYCLASE / DEHYDRASE AND LIPID TRANSPORT PROTEIN"/>
    <property type="match status" value="1"/>
</dbReference>
<name>A0ABW8WJ27_9CYAN</name>
<dbReference type="Gene3D" id="3.30.530.20">
    <property type="match status" value="1"/>
</dbReference>
<dbReference type="Proteomes" id="UP001628874">
    <property type="component" value="Unassembled WGS sequence"/>
</dbReference>
<dbReference type="PANTHER" id="PTHR34060:SF1">
    <property type="entry name" value="POLYKETIDE CYCLASE _ DEHYDRASE AND LIPID TRANSPORT PROTEIN"/>
    <property type="match status" value="1"/>
</dbReference>
<dbReference type="CDD" id="cd08866">
    <property type="entry name" value="SRPBCC_11"/>
    <property type="match status" value="1"/>
</dbReference>
<comment type="caution">
    <text evidence="2">The sequence shown here is derived from an EMBL/GenBank/DDBJ whole genome shotgun (WGS) entry which is preliminary data.</text>
</comment>
<evidence type="ECO:0000259" key="1">
    <source>
        <dbReference type="Pfam" id="PF03364"/>
    </source>
</evidence>
<dbReference type="SUPFAM" id="SSF55961">
    <property type="entry name" value="Bet v1-like"/>
    <property type="match status" value="1"/>
</dbReference>
<sequence length="196" mass="22530">MVKVIEEHNIPKEFDVVACEDTSQQLDSEIDAVALQSVEVQIEKITERQRQITAWLQIPHPVDKVWKVLTDYEALPEFVPNLTKSCLLKHPKGGIRLEQVGAQRFLNINFCARVVLDLEEYFPKEINFRMVEGDFKEFSGSWQLTPCSQSEGSGTRLCYTVKIWPKLTMPVGLIERRLSNDMRLNLAAICHRVQTT</sequence>
<proteinExistence type="predicted"/>
<dbReference type="InterPro" id="IPR005031">
    <property type="entry name" value="COQ10_START"/>
</dbReference>
<feature type="domain" description="Coenzyme Q-binding protein COQ10 START" evidence="1">
    <location>
        <begin position="58"/>
        <end position="185"/>
    </location>
</feature>
<dbReference type="EMBL" id="JBFQGM010000003">
    <property type="protein sequence ID" value="MFL9460987.1"/>
    <property type="molecule type" value="Genomic_DNA"/>
</dbReference>
<dbReference type="InterPro" id="IPR023393">
    <property type="entry name" value="START-like_dom_sf"/>
</dbReference>
<keyword evidence="3" id="KW-1185">Reference proteome</keyword>
<protein>
    <submittedName>
        <fullName evidence="2">SRPBCC family protein</fullName>
    </submittedName>
</protein>
<evidence type="ECO:0000313" key="2">
    <source>
        <dbReference type="EMBL" id="MFL9460987.1"/>
    </source>
</evidence>
<accession>A0ABW8WJ27</accession>